<reference evidence="2 3" key="1">
    <citation type="journal article" date="2015" name="Genome Announc.">
        <title>Expanding the biotechnology potential of lactobacilli through comparative genomics of 213 strains and associated genera.</title>
        <authorList>
            <person name="Sun Z."/>
            <person name="Harris H.M."/>
            <person name="McCann A."/>
            <person name="Guo C."/>
            <person name="Argimon S."/>
            <person name="Zhang W."/>
            <person name="Yang X."/>
            <person name="Jeffery I.B."/>
            <person name="Cooney J.C."/>
            <person name="Kagawa T.F."/>
            <person name="Liu W."/>
            <person name="Song Y."/>
            <person name="Salvetti E."/>
            <person name="Wrobel A."/>
            <person name="Rasinkangas P."/>
            <person name="Parkhill J."/>
            <person name="Rea M.C."/>
            <person name="O'Sullivan O."/>
            <person name="Ritari J."/>
            <person name="Douillard F.P."/>
            <person name="Paul Ross R."/>
            <person name="Yang R."/>
            <person name="Briner A.E."/>
            <person name="Felis G.E."/>
            <person name="de Vos W.M."/>
            <person name="Barrangou R."/>
            <person name="Klaenhammer T.R."/>
            <person name="Caufield P.W."/>
            <person name="Cui Y."/>
            <person name="Zhang H."/>
            <person name="O'Toole P.W."/>
        </authorList>
    </citation>
    <scope>NUCLEOTIDE SEQUENCE [LARGE SCALE GENOMIC DNA]</scope>
    <source>
        <strain evidence="2 3">DSM 14421</strain>
    </source>
</reference>
<name>A0A0R1SJH3_9LACO</name>
<feature type="transmembrane region" description="Helical" evidence="1">
    <location>
        <begin position="417"/>
        <end position="437"/>
    </location>
</feature>
<feature type="transmembrane region" description="Helical" evidence="1">
    <location>
        <begin position="53"/>
        <end position="75"/>
    </location>
</feature>
<dbReference type="PATRIC" id="fig|1423739.3.peg.462"/>
<keyword evidence="1" id="KW-0812">Transmembrane</keyword>
<keyword evidence="1" id="KW-0472">Membrane</keyword>
<sequence>MTIFFLGWLITASWTSYLRFGHPSETYFFWGIYITIFIGVLIWILTRRLSNHYAGWLALVLLVLTIPKILGIFYFKLIPASDMWTYETLANLNATGASWPTLYAKGMLDLDSLWPQVLHIATTFGLIYRLFHVHLVVLQLLNIAATFLDALLLYYVIKPFGGSRVGIAAALIFYLTPAFYIYSVLIGAEPLWLLAVLLSFKFFNDLLLPRLRIGRLRYLMTIVGITGFLYLAQLLRPIIMIIVIAMILYGLFSFGQSESAQAWSRKQRLLSLLIIAISFITLTQFSTKIDQAIYRVPISNSIVGMKYTVATGSNSATKGQYDHNMILKLEKINHSQISAPNKFNQMDAYLAKKIKHNLATVIKNSNLPKFIFTKSQILLQSGYGFRLFWIDTHPVTHNHIPSHIKSISNSISAASQIGIQGLAFTVAILDLIYMCYYGSKSKRIHFRTLNGLFFMEILLIGLFIASLLVEVQDRYQVALYIPIIGIISNGISLLNQPVTDLPKLALLTNFEQPHKIISQRKALSNLKREQPSKTK</sequence>
<feature type="transmembrane region" description="Helical" evidence="1">
    <location>
        <begin position="449"/>
        <end position="469"/>
    </location>
</feature>
<dbReference type="EMBL" id="AZEY01000007">
    <property type="protein sequence ID" value="KRL69558.1"/>
    <property type="molecule type" value="Genomic_DNA"/>
</dbReference>
<accession>A0A0R1SJH3</accession>
<feature type="transmembrane region" description="Helical" evidence="1">
    <location>
        <begin position="269"/>
        <end position="287"/>
    </location>
</feature>
<feature type="transmembrane region" description="Helical" evidence="1">
    <location>
        <begin position="475"/>
        <end position="494"/>
    </location>
</feature>
<dbReference type="STRING" id="1423739.FC85_GL000440"/>
<feature type="transmembrane region" description="Helical" evidence="1">
    <location>
        <begin position="238"/>
        <end position="257"/>
    </location>
</feature>
<protein>
    <submittedName>
        <fullName evidence="2">Uncharacterized protein</fullName>
    </submittedName>
</protein>
<evidence type="ECO:0000313" key="3">
    <source>
        <dbReference type="Proteomes" id="UP000052013"/>
    </source>
</evidence>
<comment type="caution">
    <text evidence="2">The sequence shown here is derived from an EMBL/GenBank/DDBJ whole genome shotgun (WGS) entry which is preliminary data.</text>
</comment>
<evidence type="ECO:0000313" key="2">
    <source>
        <dbReference type="EMBL" id="KRL69558.1"/>
    </source>
</evidence>
<organism evidence="2 3">
    <name type="scientific">Lentilactobacillus diolivorans DSM 14421</name>
    <dbReference type="NCBI Taxonomy" id="1423739"/>
    <lineage>
        <taxon>Bacteria</taxon>
        <taxon>Bacillati</taxon>
        <taxon>Bacillota</taxon>
        <taxon>Bacilli</taxon>
        <taxon>Lactobacillales</taxon>
        <taxon>Lactobacillaceae</taxon>
        <taxon>Lentilactobacillus</taxon>
    </lineage>
</organism>
<dbReference type="Proteomes" id="UP000052013">
    <property type="component" value="Unassembled WGS sequence"/>
</dbReference>
<feature type="transmembrane region" description="Helical" evidence="1">
    <location>
        <begin position="215"/>
        <end position="232"/>
    </location>
</feature>
<dbReference type="AlphaFoldDB" id="A0A0R1SJH3"/>
<proteinExistence type="predicted"/>
<evidence type="ECO:0000256" key="1">
    <source>
        <dbReference type="SAM" id="Phobius"/>
    </source>
</evidence>
<gene>
    <name evidence="2" type="ORF">FC85_GL000440</name>
</gene>
<feature type="transmembrane region" description="Helical" evidence="1">
    <location>
        <begin position="28"/>
        <end position="46"/>
    </location>
</feature>
<keyword evidence="1" id="KW-1133">Transmembrane helix</keyword>